<dbReference type="CDD" id="cd02538">
    <property type="entry name" value="G1P_TT_short"/>
    <property type="match status" value="1"/>
</dbReference>
<dbReference type="Pfam" id="PF00483">
    <property type="entry name" value="NTP_transferase"/>
    <property type="match status" value="1"/>
</dbReference>
<dbReference type="InterPro" id="IPR029044">
    <property type="entry name" value="Nucleotide-diphossugar_trans"/>
</dbReference>
<dbReference type="NCBIfam" id="TIGR01207">
    <property type="entry name" value="rmlA"/>
    <property type="match status" value="1"/>
</dbReference>
<dbReference type="EMBL" id="PDCG01000003">
    <property type="protein sequence ID" value="RBP97905.1"/>
    <property type="molecule type" value="Genomic_DNA"/>
</dbReference>
<comment type="similarity">
    <text evidence="2 10">Belongs to the glucose-1-phosphate thymidylyltransferase family.</text>
</comment>
<feature type="domain" description="Nucleotidyl transferase" evidence="11">
    <location>
        <begin position="2"/>
        <end position="238"/>
    </location>
</feature>
<dbReference type="GO" id="GO:0000271">
    <property type="term" value="P:polysaccharide biosynthetic process"/>
    <property type="evidence" value="ECO:0007669"/>
    <property type="project" value="UniProtKB-ARBA"/>
</dbReference>
<accession>A0A366K843</accession>
<dbReference type="PANTHER" id="PTHR43532">
    <property type="entry name" value="GLUCOSE-1-PHOSPHATE THYMIDYLYLTRANSFERASE"/>
    <property type="match status" value="1"/>
</dbReference>
<dbReference type="EC" id="2.7.7.24" evidence="3 10"/>
<evidence type="ECO:0000256" key="5">
    <source>
        <dbReference type="ARBA" id="ARBA00022679"/>
    </source>
</evidence>
<keyword evidence="8 10" id="KW-0460">Magnesium</keyword>
<protein>
    <recommendedName>
        <fullName evidence="4 10">Glucose-1-phosphate thymidylyltransferase</fullName>
        <ecNumber evidence="3 10">2.7.7.24</ecNumber>
    </recommendedName>
</protein>
<dbReference type="Gene3D" id="3.90.550.10">
    <property type="entry name" value="Spore Coat Polysaccharide Biosynthesis Protein SpsA, Chain A"/>
    <property type="match status" value="1"/>
</dbReference>
<comment type="cofactor">
    <cofactor evidence="1">
        <name>Mg(2+)</name>
        <dbReference type="ChEBI" id="CHEBI:18420"/>
    </cofactor>
</comment>
<comment type="function">
    <text evidence="10">Catalyzes the formation of dTDP-glucose, from dTTP and glucose 1-phosphate, as well as its pyrophosphorolysis.</text>
</comment>
<dbReference type="Proteomes" id="UP000252530">
    <property type="component" value="Unassembled WGS sequence"/>
</dbReference>
<dbReference type="InterPro" id="IPR005835">
    <property type="entry name" value="NTP_transferase_dom"/>
</dbReference>
<comment type="caution">
    <text evidence="12">The sequence shown here is derived from an EMBL/GenBank/DDBJ whole genome shotgun (WGS) entry which is preliminary data.</text>
</comment>
<evidence type="ECO:0000313" key="12">
    <source>
        <dbReference type="EMBL" id="RBP97905.1"/>
    </source>
</evidence>
<name>A0A366K843_9BIFI</name>
<reference evidence="12 13" key="1">
    <citation type="submission" date="2017-10" db="EMBL/GenBank/DDBJ databases">
        <title>Bifidobacterium xylocopum sp. nov. and Bifidobacterium aemilianum sp. nov., from the carpenter bee (Xylocopa violacea) digestive tract.</title>
        <authorList>
            <person name="Alberoni D."/>
            <person name="Baffoni L."/>
            <person name="Di Gioia D."/>
            <person name="Gaggia F."/>
            <person name="Biavati B."/>
        </authorList>
    </citation>
    <scope>NUCLEOTIDE SEQUENCE [LARGE SCALE GENOMIC DNA]</scope>
    <source>
        <strain evidence="12 13">XV10</strain>
    </source>
</reference>
<evidence type="ECO:0000256" key="7">
    <source>
        <dbReference type="ARBA" id="ARBA00022723"/>
    </source>
</evidence>
<evidence type="ECO:0000256" key="2">
    <source>
        <dbReference type="ARBA" id="ARBA00010480"/>
    </source>
</evidence>
<keyword evidence="5 10" id="KW-0808">Transferase</keyword>
<evidence type="ECO:0000256" key="8">
    <source>
        <dbReference type="ARBA" id="ARBA00022842"/>
    </source>
</evidence>
<dbReference type="OrthoDB" id="9803871at2"/>
<dbReference type="PANTHER" id="PTHR43532:SF1">
    <property type="entry name" value="GLUCOSE-1-PHOSPHATE THYMIDYLYLTRANSFERASE 1"/>
    <property type="match status" value="1"/>
</dbReference>
<sequence>MKGIILAGGSGTRLYPLTTVTSKQLLPVYDKPMIFYPLSVLMMAGIRDILIISTPNDLPNFQRLLGDGSRYGLRLSYKVQPSPDGLAQAFILGEDFIDGEPCALVLGDNIFFGNGLGHTLRNAAGVQTGATVFGYYVDDPERYGVVEFDKDKKAVSIEEKPEHPASNYAVTGLYFYDARVTEFAKQVKPSARGELEITDLNRMYLEDGSLNVQTLGRGYAWLDTGTMDSLFEAGEFVRTVQKAQGLPIAVAEEIAFENGWISRDQLLEAASKYGKSPYGKHLRDVADNKIMLKTYASGN</sequence>
<dbReference type="SUPFAM" id="SSF53448">
    <property type="entry name" value="Nucleotide-diphospho-sugar transferases"/>
    <property type="match status" value="1"/>
</dbReference>
<dbReference type="RefSeq" id="WP_113860155.1">
    <property type="nucleotide sequence ID" value="NZ_PDCG01000003.1"/>
</dbReference>
<keyword evidence="6 10" id="KW-0548">Nucleotidyltransferase</keyword>
<keyword evidence="13" id="KW-1185">Reference proteome</keyword>
<organism evidence="12 13">
    <name type="scientific">Bifidobacterium aemilianum</name>
    <dbReference type="NCBI Taxonomy" id="2493120"/>
    <lineage>
        <taxon>Bacteria</taxon>
        <taxon>Bacillati</taxon>
        <taxon>Actinomycetota</taxon>
        <taxon>Actinomycetes</taxon>
        <taxon>Bifidobacteriales</taxon>
        <taxon>Bifidobacteriaceae</taxon>
        <taxon>Bifidobacterium</taxon>
    </lineage>
</organism>
<dbReference type="GO" id="GO:0008879">
    <property type="term" value="F:glucose-1-phosphate thymidylyltransferase activity"/>
    <property type="evidence" value="ECO:0007669"/>
    <property type="project" value="UniProtKB-EC"/>
</dbReference>
<evidence type="ECO:0000256" key="6">
    <source>
        <dbReference type="ARBA" id="ARBA00022695"/>
    </source>
</evidence>
<evidence type="ECO:0000256" key="9">
    <source>
        <dbReference type="ARBA" id="ARBA00049336"/>
    </source>
</evidence>
<comment type="catalytic activity">
    <reaction evidence="9 10">
        <text>dTTP + alpha-D-glucose 1-phosphate + H(+) = dTDP-alpha-D-glucose + diphosphate</text>
        <dbReference type="Rhea" id="RHEA:15225"/>
        <dbReference type="ChEBI" id="CHEBI:15378"/>
        <dbReference type="ChEBI" id="CHEBI:33019"/>
        <dbReference type="ChEBI" id="CHEBI:37568"/>
        <dbReference type="ChEBI" id="CHEBI:57477"/>
        <dbReference type="ChEBI" id="CHEBI:58601"/>
        <dbReference type="EC" id="2.7.7.24"/>
    </reaction>
</comment>
<evidence type="ECO:0000256" key="10">
    <source>
        <dbReference type="RuleBase" id="RU003706"/>
    </source>
</evidence>
<evidence type="ECO:0000256" key="3">
    <source>
        <dbReference type="ARBA" id="ARBA00012461"/>
    </source>
</evidence>
<dbReference type="InterPro" id="IPR005907">
    <property type="entry name" value="G1P_thy_trans_s"/>
</dbReference>
<dbReference type="GO" id="GO:0019318">
    <property type="term" value="P:hexose metabolic process"/>
    <property type="evidence" value="ECO:0007669"/>
    <property type="project" value="UniProtKB-ARBA"/>
</dbReference>
<evidence type="ECO:0000256" key="4">
    <source>
        <dbReference type="ARBA" id="ARBA00017654"/>
    </source>
</evidence>
<evidence type="ECO:0000256" key="1">
    <source>
        <dbReference type="ARBA" id="ARBA00001946"/>
    </source>
</evidence>
<evidence type="ECO:0000313" key="13">
    <source>
        <dbReference type="Proteomes" id="UP000252530"/>
    </source>
</evidence>
<dbReference type="FunFam" id="3.90.550.10:FF:000023">
    <property type="entry name" value="Glucose-1-phosphate thymidylyltransferase"/>
    <property type="match status" value="1"/>
</dbReference>
<gene>
    <name evidence="12" type="primary">rfbA</name>
    <name evidence="12" type="ORF">CRD60_04820</name>
</gene>
<proteinExistence type="inferred from homology"/>
<keyword evidence="7 10" id="KW-0479">Metal-binding</keyword>
<evidence type="ECO:0000259" key="11">
    <source>
        <dbReference type="Pfam" id="PF00483"/>
    </source>
</evidence>
<dbReference type="GO" id="GO:0046872">
    <property type="term" value="F:metal ion binding"/>
    <property type="evidence" value="ECO:0007669"/>
    <property type="project" value="UniProtKB-KW"/>
</dbReference>
<dbReference type="AlphaFoldDB" id="A0A366K843"/>